<dbReference type="GO" id="GO:0005737">
    <property type="term" value="C:cytoplasm"/>
    <property type="evidence" value="ECO:0007669"/>
    <property type="project" value="UniProtKB-SubCell"/>
</dbReference>
<dbReference type="PANTHER" id="PTHR10807:SF8">
    <property type="entry name" value="PHOSPHATIDYLINOSITOL-3-PHOSPHATE PHOSPHATASE"/>
    <property type="match status" value="1"/>
</dbReference>
<dbReference type="SUPFAM" id="SSF52799">
    <property type="entry name" value="(Phosphotyrosine protein) phosphatases II"/>
    <property type="match status" value="1"/>
</dbReference>
<evidence type="ECO:0000256" key="6">
    <source>
        <dbReference type="PIRSR" id="PIRSR630564-2"/>
    </source>
</evidence>
<dbReference type="PROSITE" id="PS51339">
    <property type="entry name" value="PPASE_MYOTUBULARIN"/>
    <property type="match status" value="1"/>
</dbReference>
<reference evidence="9" key="1">
    <citation type="submission" date="2019-05" db="EMBL/GenBank/DDBJ databases">
        <title>Annotation for the trematode Paragonimus heterotremus.</title>
        <authorList>
            <person name="Choi Y.-J."/>
        </authorList>
    </citation>
    <scope>NUCLEOTIDE SEQUENCE</scope>
    <source>
        <strain evidence="9">LC</strain>
    </source>
</reference>
<dbReference type="InterPro" id="IPR011993">
    <property type="entry name" value="PH-like_dom_sf"/>
</dbReference>
<dbReference type="PROSITE" id="PS00383">
    <property type="entry name" value="TYR_PHOSPHATASE_1"/>
    <property type="match status" value="1"/>
</dbReference>
<name>A0A8J4T9E8_9TREM</name>
<dbReference type="EMBL" id="LUCH01002016">
    <property type="protein sequence ID" value="KAF5402118.1"/>
    <property type="molecule type" value="Genomic_DNA"/>
</dbReference>
<dbReference type="GO" id="GO:0004438">
    <property type="term" value="F:phosphatidylinositol-3-phosphate phosphatase activity"/>
    <property type="evidence" value="ECO:0007669"/>
    <property type="project" value="TreeGrafter"/>
</dbReference>
<evidence type="ECO:0000313" key="9">
    <source>
        <dbReference type="EMBL" id="KAF5402118.1"/>
    </source>
</evidence>
<feature type="binding site" evidence="6">
    <location>
        <begin position="273"/>
        <end position="274"/>
    </location>
    <ligand>
        <name>substrate</name>
    </ligand>
</feature>
<feature type="domain" description="Tyrosine specific protein phosphatases" evidence="7">
    <location>
        <begin position="305"/>
        <end position="348"/>
    </location>
</feature>
<dbReference type="SUPFAM" id="SSF50729">
    <property type="entry name" value="PH domain-like"/>
    <property type="match status" value="1"/>
</dbReference>
<dbReference type="InterPro" id="IPR029021">
    <property type="entry name" value="Prot-tyrosine_phosphatase-like"/>
</dbReference>
<feature type="active site" description="Phosphocysteine intermediate" evidence="5">
    <location>
        <position position="335"/>
    </location>
</feature>
<evidence type="ECO:0000256" key="3">
    <source>
        <dbReference type="ARBA" id="ARBA00007471"/>
    </source>
</evidence>
<dbReference type="InterPro" id="IPR030564">
    <property type="entry name" value="Myotubularin"/>
</dbReference>
<gene>
    <name evidence="9" type="ORF">PHET_04626</name>
</gene>
<evidence type="ECO:0000256" key="5">
    <source>
        <dbReference type="PIRSR" id="PIRSR630564-1"/>
    </source>
</evidence>
<keyword evidence="10" id="KW-1185">Reference proteome</keyword>
<dbReference type="InterPro" id="IPR010569">
    <property type="entry name" value="Myotubularin-like_Pase_dom"/>
</dbReference>
<accession>A0A8J4T9E8</accession>
<dbReference type="GO" id="GO:0012505">
    <property type="term" value="C:endomembrane system"/>
    <property type="evidence" value="ECO:0007669"/>
    <property type="project" value="UniProtKB-SubCell"/>
</dbReference>
<feature type="domain" description="Myotubularin phosphatase" evidence="8">
    <location>
        <begin position="124"/>
        <end position="538"/>
    </location>
</feature>
<comment type="caution">
    <text evidence="9">The sequence shown here is derived from an EMBL/GenBank/DDBJ whole genome shotgun (WGS) entry which is preliminary data.</text>
</comment>
<dbReference type="OrthoDB" id="271628at2759"/>
<dbReference type="AlphaFoldDB" id="A0A8J4T9E8"/>
<evidence type="ECO:0000313" key="10">
    <source>
        <dbReference type="Proteomes" id="UP000748531"/>
    </source>
</evidence>
<organism evidence="9 10">
    <name type="scientific">Paragonimus heterotremus</name>
    <dbReference type="NCBI Taxonomy" id="100268"/>
    <lineage>
        <taxon>Eukaryota</taxon>
        <taxon>Metazoa</taxon>
        <taxon>Spiralia</taxon>
        <taxon>Lophotrochozoa</taxon>
        <taxon>Platyhelminthes</taxon>
        <taxon>Trematoda</taxon>
        <taxon>Digenea</taxon>
        <taxon>Plagiorchiida</taxon>
        <taxon>Troglotremata</taxon>
        <taxon>Troglotrematidae</taxon>
        <taxon>Paragonimus</taxon>
    </lineage>
</organism>
<dbReference type="Pfam" id="PF21098">
    <property type="entry name" value="PH-GRAM_MTMR6-like"/>
    <property type="match status" value="1"/>
</dbReference>
<proteinExistence type="inferred from homology"/>
<dbReference type="PROSITE" id="PS50056">
    <property type="entry name" value="TYR_PHOSPHATASE_2"/>
    <property type="match status" value="1"/>
</dbReference>
<feature type="binding site" evidence="6">
    <location>
        <begin position="335"/>
        <end position="341"/>
    </location>
    <ligand>
        <name>substrate</name>
    </ligand>
</feature>
<dbReference type="InterPro" id="IPR016130">
    <property type="entry name" value="Tyr_Pase_AS"/>
</dbReference>
<evidence type="ECO:0000256" key="4">
    <source>
        <dbReference type="ARBA" id="ARBA00022490"/>
    </source>
</evidence>
<sequence length="777" mass="87756">MDGLRVTQVNDVFYLDHFDGKAHVRGTLHLTLTHVFFIGVTRKQEIWLSTSLISSIERLPLTTGGAPLVIRGKDFRVIHLIIPRERDCHDVFITIKRLSTVDKISDLPCFRLQPPECFWNRADGWHTYDCESQFRRYGLPNTFWSFTDVNRNFQVCDTYPTLLCVPATATKSMMLASARFRSRGRFPVLTYLHPNGTSALCRSSQPLAGFSSRCMEDQMLFETIRLANSNSSLLYVVDTRPPLNALTNRAQGKGYEDVTVYRNIAIQFFDIENIHVVRSSLDKLLKVAQEPAISLEAFTSGLEKSGWLRHLRVILEAAFFVATRLNEGNSVLVHCSDGWDRTAQVCSLAQIILDPYCRTFAGFEALIKKEWLSFGHKFSDRCSLTSSSDPREASPIFTQFLDCVRHLCTFCPVEFEFSCDLLCLLHDAAYAATYGTFVGCSEKERRDLRVTETTFSVWSLIAHRRNELSNPFYKFRAHLPLSDCDSLLYGDAPAEMFVPNGIELSSTGETPNGNRDPVDMLPTFVLSPQLFHLWRGLFLRWEWRLPKSDRHCVETLSDCIRGTQSLVSHQRLLEVRIAQLCRLLGKSVHTVLASREAETPCRPSFSGVQSLIDPVQAIHQQQSCDSTNQLWLRNSPTNTHVHQQTTGDPALTNCVNLAACLPKPSLNQLTVELTSIATSWTTIARRDIPCSNCGILLALCDLAVHCHRCGTAVCSRCVTRKPRCLPGLWSVHPIAFYLCERCSSDPVFLKARHFTQLHRSVKSNPVPHPLHPNGDSV</sequence>
<dbReference type="PANTHER" id="PTHR10807">
    <property type="entry name" value="MYOTUBULARIN-RELATED"/>
    <property type="match status" value="1"/>
</dbReference>
<dbReference type="Proteomes" id="UP000748531">
    <property type="component" value="Unassembled WGS sequence"/>
</dbReference>
<keyword evidence="4" id="KW-0963">Cytoplasm</keyword>
<evidence type="ECO:0000256" key="1">
    <source>
        <dbReference type="ARBA" id="ARBA00004184"/>
    </source>
</evidence>
<evidence type="ECO:0000259" key="8">
    <source>
        <dbReference type="PROSITE" id="PS51339"/>
    </source>
</evidence>
<comment type="subcellular location">
    <subcellularLocation>
        <location evidence="2">Cytoplasm</location>
    </subcellularLocation>
    <subcellularLocation>
        <location evidence="1">Endomembrane system</location>
        <topology evidence="1">Peripheral membrane protein</topology>
    </subcellularLocation>
</comment>
<evidence type="ECO:0000256" key="2">
    <source>
        <dbReference type="ARBA" id="ARBA00004496"/>
    </source>
</evidence>
<protein>
    <submittedName>
        <fullName evidence="9">Ankyrin repeat and SOCS box containing 12</fullName>
    </submittedName>
</protein>
<dbReference type="InterPro" id="IPR048994">
    <property type="entry name" value="PH-GRAM_MTMR6-9"/>
</dbReference>
<evidence type="ECO:0000259" key="7">
    <source>
        <dbReference type="PROSITE" id="PS50056"/>
    </source>
</evidence>
<dbReference type="GO" id="GO:0046856">
    <property type="term" value="P:phosphatidylinositol dephosphorylation"/>
    <property type="evidence" value="ECO:0007669"/>
    <property type="project" value="TreeGrafter"/>
</dbReference>
<dbReference type="InterPro" id="IPR000387">
    <property type="entry name" value="Tyr_Pase_dom"/>
</dbReference>
<comment type="similarity">
    <text evidence="3">Belongs to the protein-tyrosine phosphatase family. Non-receptor class myotubularin subfamily.</text>
</comment>
<dbReference type="GO" id="GO:0106018">
    <property type="term" value="F:phosphatidylinositol-3,5-bisphosphate phosphatase activity"/>
    <property type="evidence" value="ECO:0007669"/>
    <property type="project" value="TreeGrafter"/>
</dbReference>
<dbReference type="Gene3D" id="2.30.29.30">
    <property type="entry name" value="Pleckstrin-homology domain (PH domain)/Phosphotyrosine-binding domain (PTB)"/>
    <property type="match status" value="1"/>
</dbReference>
<dbReference type="Pfam" id="PF06602">
    <property type="entry name" value="Myotub-related"/>
    <property type="match status" value="1"/>
</dbReference>